<feature type="signal peptide" evidence="1">
    <location>
        <begin position="1"/>
        <end position="17"/>
    </location>
</feature>
<dbReference type="Proteomes" id="UP000268033">
    <property type="component" value="Unassembled WGS sequence"/>
</dbReference>
<dbReference type="EMBL" id="RJUL01000009">
    <property type="protein sequence ID" value="ROQ22665.1"/>
    <property type="molecule type" value="Genomic_DNA"/>
</dbReference>
<reference evidence="2 3" key="1">
    <citation type="submission" date="2018-11" db="EMBL/GenBank/DDBJ databases">
        <title>Genomic Encyclopedia of Type Strains, Phase IV (KMG-IV): sequencing the most valuable type-strain genomes for metagenomic binning, comparative biology and taxonomic classification.</title>
        <authorList>
            <person name="Goeker M."/>
        </authorList>
    </citation>
    <scope>NUCLEOTIDE SEQUENCE [LARGE SCALE GENOMIC DNA]</scope>
    <source>
        <strain evidence="2 3">DSM 21945</strain>
    </source>
</reference>
<dbReference type="InterPro" id="IPR010239">
    <property type="entry name" value="CHP02001"/>
</dbReference>
<feature type="chain" id="PRO_5018177089" evidence="1">
    <location>
        <begin position="18"/>
        <end position="232"/>
    </location>
</feature>
<dbReference type="NCBIfam" id="TIGR02001">
    <property type="entry name" value="gcw_chp"/>
    <property type="match status" value="1"/>
</dbReference>
<proteinExistence type="predicted"/>
<dbReference type="OrthoDB" id="9793561at2"/>
<evidence type="ECO:0000256" key="1">
    <source>
        <dbReference type="SAM" id="SignalP"/>
    </source>
</evidence>
<keyword evidence="3" id="KW-1185">Reference proteome</keyword>
<gene>
    <name evidence="2" type="ORF">EDC28_109154</name>
</gene>
<protein>
    <submittedName>
        <fullName evidence="2">Uncharacterized protein (TIGR02001 family)</fullName>
    </submittedName>
</protein>
<evidence type="ECO:0000313" key="2">
    <source>
        <dbReference type="EMBL" id="ROQ22665.1"/>
    </source>
</evidence>
<dbReference type="Pfam" id="PF09694">
    <property type="entry name" value="Gcw_chp"/>
    <property type="match status" value="1"/>
</dbReference>
<accession>A0A3N1P2I9</accession>
<keyword evidence="1" id="KW-0732">Signal</keyword>
<organism evidence="2 3">
    <name type="scientific">Gallaecimonas pentaromativorans</name>
    <dbReference type="NCBI Taxonomy" id="584787"/>
    <lineage>
        <taxon>Bacteria</taxon>
        <taxon>Pseudomonadati</taxon>
        <taxon>Pseudomonadota</taxon>
        <taxon>Gammaproteobacteria</taxon>
        <taxon>Enterobacterales</taxon>
        <taxon>Gallaecimonadaceae</taxon>
        <taxon>Gallaecimonas</taxon>
    </lineage>
</organism>
<dbReference type="STRING" id="584787.GCA_001247655_02088"/>
<dbReference type="AlphaFoldDB" id="A0A3N1P2I9"/>
<dbReference type="RefSeq" id="WP_050660620.1">
    <property type="nucleotide sequence ID" value="NZ_JBLXAC010000003.1"/>
</dbReference>
<comment type="caution">
    <text evidence="2">The sequence shown here is derived from an EMBL/GenBank/DDBJ whole genome shotgun (WGS) entry which is preliminary data.</text>
</comment>
<evidence type="ECO:0000313" key="3">
    <source>
        <dbReference type="Proteomes" id="UP000268033"/>
    </source>
</evidence>
<sequence>MKKALIASVIASSFAFAANATDYSATLTGASDYLFNGISQTGEDPAIQGSFDIGFDNGFYVGTWASNVDFGSGDDANAEWDFYAGYSQDFADGWNYDLMINQYTYVGESDYNYPEVSAAITAPTDTTLRVWYTWKQFGQSNLDHTYVQLHQGYAIDEIWGLEAAYTYSKALSGPGADTYWYGKDHYSNWLVGVTASYQGFDFALNWQDTDIDNAKEADGRIFFSVSRTFDFK</sequence>
<name>A0A3N1P2I9_9GAMM</name>